<protein>
    <submittedName>
        <fullName evidence="1">Uncharacterized protein</fullName>
    </submittedName>
</protein>
<evidence type="ECO:0000313" key="2">
    <source>
        <dbReference type="Proteomes" id="UP000222072"/>
    </source>
</evidence>
<dbReference type="Proteomes" id="UP000222072">
    <property type="component" value="Segment"/>
</dbReference>
<name>A0A1L2C942_9CAUD</name>
<evidence type="ECO:0000313" key="1">
    <source>
        <dbReference type="EMBL" id="AMD43423.1"/>
    </source>
</evidence>
<organism evidence="1 2">
    <name type="scientific">Pseudomonas phage ZC03</name>
    <dbReference type="NCBI Taxonomy" id="1622115"/>
    <lineage>
        <taxon>Viruses</taxon>
        <taxon>Duplodnaviria</taxon>
        <taxon>Heunggongvirae</taxon>
        <taxon>Uroviricota</taxon>
        <taxon>Caudoviricetes</taxon>
        <taxon>Schitoviridae</taxon>
        <taxon>Zicotriavirus</taxon>
        <taxon>Zicotriavirus ZC03</taxon>
    </lineage>
</organism>
<gene>
    <name evidence="1" type="ORF">ZC03_046</name>
</gene>
<reference evidence="1 2" key="1">
    <citation type="journal article" date="2017" name="BMC Genomics">
        <title>Three novel Pseudomonas phages isolated from composting provide insights into the evolution and diversity of tailed phages.</title>
        <authorList>
            <person name="Amgarten D."/>
            <person name="Martins L.F."/>
            <person name="Lombardi K.C."/>
            <person name="Antunes L.P."/>
            <person name="de Souza A.P.S."/>
            <person name="Nicastro G.G."/>
            <person name="Kitajima E.W."/>
            <person name="Quaggio R.B."/>
            <person name="Upton C."/>
            <person name="Setubal J.C."/>
            <person name="da Silva A.M."/>
        </authorList>
    </citation>
    <scope>NUCLEOTIDE SEQUENCE [LARGE SCALE GENOMIC DNA]</scope>
</reference>
<keyword evidence="2" id="KW-1185">Reference proteome</keyword>
<accession>A0A1L2C942</accession>
<sequence>MNSSDHSKAIAKLKSFIESLVEHEAFLIESPISSIVWIIQIPKKFFPQVKAYVEINKDEIGEVSLVPSDVIYSRADPMINYISDIAPEGKIFRRGM</sequence>
<proteinExistence type="predicted"/>
<dbReference type="EMBL" id="KU356690">
    <property type="protein sequence ID" value="AMD43423.1"/>
    <property type="molecule type" value="Genomic_DNA"/>
</dbReference>